<keyword evidence="1" id="KW-0812">Transmembrane</keyword>
<evidence type="ECO:0000256" key="1">
    <source>
        <dbReference type="SAM" id="Phobius"/>
    </source>
</evidence>
<reference evidence="2" key="1">
    <citation type="journal article" date="2015" name="Nature">
        <title>Complex archaea that bridge the gap between prokaryotes and eukaryotes.</title>
        <authorList>
            <person name="Spang A."/>
            <person name="Saw J.H."/>
            <person name="Jorgensen S.L."/>
            <person name="Zaremba-Niedzwiedzka K."/>
            <person name="Martijn J."/>
            <person name="Lind A.E."/>
            <person name="van Eijk R."/>
            <person name="Schleper C."/>
            <person name="Guy L."/>
            <person name="Ettema T.J."/>
        </authorList>
    </citation>
    <scope>NUCLEOTIDE SEQUENCE</scope>
</reference>
<organism evidence="2">
    <name type="scientific">marine sediment metagenome</name>
    <dbReference type="NCBI Taxonomy" id="412755"/>
    <lineage>
        <taxon>unclassified sequences</taxon>
        <taxon>metagenomes</taxon>
        <taxon>ecological metagenomes</taxon>
    </lineage>
</organism>
<proteinExistence type="predicted"/>
<keyword evidence="1" id="KW-0472">Membrane</keyword>
<protein>
    <submittedName>
        <fullName evidence="2">Uncharacterized protein</fullName>
    </submittedName>
</protein>
<gene>
    <name evidence="2" type="ORF">LCGC14_1624060</name>
</gene>
<feature type="transmembrane region" description="Helical" evidence="1">
    <location>
        <begin position="6"/>
        <end position="30"/>
    </location>
</feature>
<name>A0A0F9I4W5_9ZZZZ</name>
<keyword evidence="1" id="KW-1133">Transmembrane helix</keyword>
<evidence type="ECO:0000313" key="2">
    <source>
        <dbReference type="EMBL" id="KKM22567.1"/>
    </source>
</evidence>
<comment type="caution">
    <text evidence="2">The sequence shown here is derived from an EMBL/GenBank/DDBJ whole genome shotgun (WGS) entry which is preliminary data.</text>
</comment>
<sequence>MNIDNAVGFGWASFIRGALFGIAISSIIWVKIAASVAC</sequence>
<dbReference type="AlphaFoldDB" id="A0A0F9I4W5"/>
<dbReference type="EMBL" id="LAZR01013308">
    <property type="protein sequence ID" value="KKM22567.1"/>
    <property type="molecule type" value="Genomic_DNA"/>
</dbReference>
<accession>A0A0F9I4W5</accession>